<evidence type="ECO:0000313" key="3">
    <source>
        <dbReference type="Proteomes" id="UP000823611"/>
    </source>
</evidence>
<proteinExistence type="predicted"/>
<protein>
    <recommendedName>
        <fullName evidence="4">Copper amine oxidase-like N-terminal domain-containing protein</fullName>
    </recommendedName>
</protein>
<evidence type="ECO:0000313" key="2">
    <source>
        <dbReference type="EMBL" id="MBO8434781.1"/>
    </source>
</evidence>
<comment type="caution">
    <text evidence="2">The sequence shown here is derived from an EMBL/GenBank/DDBJ whole genome shotgun (WGS) entry which is preliminary data.</text>
</comment>
<feature type="chain" id="PRO_5038473121" description="Copper amine oxidase-like N-terminal domain-containing protein" evidence="1">
    <location>
        <begin position="28"/>
        <end position="422"/>
    </location>
</feature>
<reference evidence="2" key="1">
    <citation type="submission" date="2020-10" db="EMBL/GenBank/DDBJ databases">
        <authorList>
            <person name="Gilroy R."/>
        </authorList>
    </citation>
    <scope>NUCLEOTIDE SEQUENCE</scope>
    <source>
        <strain evidence="2">F6-4510</strain>
    </source>
</reference>
<accession>A0A9D9H379</accession>
<organism evidence="2 3">
    <name type="scientific">Candidatus Fimicola merdigallinarum</name>
    <dbReference type="NCBI Taxonomy" id="2840819"/>
    <lineage>
        <taxon>Bacteria</taxon>
        <taxon>Bacillati</taxon>
        <taxon>Bacillota</taxon>
        <taxon>Clostridia</taxon>
        <taxon>Lachnospirales</taxon>
        <taxon>Lachnospiraceae</taxon>
        <taxon>Lachnospiraceae incertae sedis</taxon>
        <taxon>Candidatus Fimicola</taxon>
    </lineage>
</organism>
<dbReference type="Proteomes" id="UP000823611">
    <property type="component" value="Unassembled WGS sequence"/>
</dbReference>
<dbReference type="EMBL" id="JADIMX010000106">
    <property type="protein sequence ID" value="MBO8434781.1"/>
    <property type="molecule type" value="Genomic_DNA"/>
</dbReference>
<gene>
    <name evidence="2" type="ORF">IAC55_05605</name>
</gene>
<evidence type="ECO:0000256" key="1">
    <source>
        <dbReference type="SAM" id="SignalP"/>
    </source>
</evidence>
<sequence>MLKRVKRTMSAFVVGAMVFSTCQTAMAEQLPPVAIQIDGALAENLTTAPFIENNYVYISSDDAKAIFGKDFNSDENVSLRKVAEESGYTVGWDAINRTAIAVNKDKLLDSIGDFTIMDKYNEYSQQFNEKNYAIEGSFTFDINMSDLEGTVKIPVDGNGTITGLTSGNKAEMAIDINFDFSALADSLGEDVSSINLNNITVEYKMDLDSGLIYFHSAELQTALGVSADAWLSIDLQQILNLSGTDLNIADLMKKVQNGSYKDLVKTQVDAMSFNNVGDYEVAKSALSLFSDETFTKNGNTYTSKSVVGNSESGLSENTLILTVDDNDKVIAYSVTSKASVSNLISTEITASTDADLNSTAKLNYSIPGLVEMNMDMGMKYTETNDVTTGTVDENTEVIDLMGLLLASLTQAQMDISPSVTAE</sequence>
<reference evidence="2" key="2">
    <citation type="journal article" date="2021" name="PeerJ">
        <title>Extensive microbial diversity within the chicken gut microbiome revealed by metagenomics and culture.</title>
        <authorList>
            <person name="Gilroy R."/>
            <person name="Ravi A."/>
            <person name="Getino M."/>
            <person name="Pursley I."/>
            <person name="Horton D.L."/>
            <person name="Alikhan N.F."/>
            <person name="Baker D."/>
            <person name="Gharbi K."/>
            <person name="Hall N."/>
            <person name="Watson M."/>
            <person name="Adriaenssens E.M."/>
            <person name="Foster-Nyarko E."/>
            <person name="Jarju S."/>
            <person name="Secka A."/>
            <person name="Antonio M."/>
            <person name="Oren A."/>
            <person name="Chaudhuri R.R."/>
            <person name="La Ragione R."/>
            <person name="Hildebrand F."/>
            <person name="Pallen M.J."/>
        </authorList>
    </citation>
    <scope>NUCLEOTIDE SEQUENCE</scope>
    <source>
        <strain evidence="2">F6-4510</strain>
    </source>
</reference>
<feature type="signal peptide" evidence="1">
    <location>
        <begin position="1"/>
        <end position="27"/>
    </location>
</feature>
<name>A0A9D9H379_9FIRM</name>
<evidence type="ECO:0008006" key="4">
    <source>
        <dbReference type="Google" id="ProtNLM"/>
    </source>
</evidence>
<dbReference type="AlphaFoldDB" id="A0A9D9H379"/>
<keyword evidence="1" id="KW-0732">Signal</keyword>